<keyword evidence="2" id="KW-1185">Reference proteome</keyword>
<dbReference type="SUPFAM" id="SSF54593">
    <property type="entry name" value="Glyoxalase/Bleomycin resistance protein/Dihydroxybiphenyl dioxygenase"/>
    <property type="match status" value="1"/>
</dbReference>
<dbReference type="InParanoid" id="E3IUC8"/>
<dbReference type="OrthoDB" id="9813630at2"/>
<name>E3IUC8_PSEI1</name>
<dbReference type="RefSeq" id="WP_013425583.1">
    <property type="nucleotide sequence ID" value="NC_014666.1"/>
</dbReference>
<dbReference type="InterPro" id="IPR029068">
    <property type="entry name" value="Glyas_Bleomycin-R_OHBP_Dase"/>
</dbReference>
<evidence type="ECO:0008006" key="3">
    <source>
        <dbReference type="Google" id="ProtNLM"/>
    </source>
</evidence>
<proteinExistence type="predicted"/>
<sequence>MPRFHHANLGMPPGLDEREGAFLVGVLGYRKLVPPAELVGRAQWYEADDGSQIHLSVDPDHRPAARAHTAIEVDDGVEGRLDTAGVPYRSANAGDLVVIFCDDPAGNHWELRRPLSR</sequence>
<dbReference type="HOGENOM" id="CLU_2081366_0_0_11"/>
<dbReference type="STRING" id="298654.FraEuI1c_4471"/>
<protein>
    <recommendedName>
        <fullName evidence="3">Glyoxalase/bleomycin resistance protein/dioxygenase</fullName>
    </recommendedName>
</protein>
<dbReference type="AlphaFoldDB" id="E3IUC8"/>
<dbReference type="Gene3D" id="3.10.180.10">
    <property type="entry name" value="2,3-Dihydroxybiphenyl 1,2-Dioxygenase, domain 1"/>
    <property type="match status" value="1"/>
</dbReference>
<evidence type="ECO:0000313" key="1">
    <source>
        <dbReference type="EMBL" id="ADP82465.1"/>
    </source>
</evidence>
<dbReference type="EMBL" id="CP002299">
    <property type="protein sequence ID" value="ADP82465.1"/>
    <property type="molecule type" value="Genomic_DNA"/>
</dbReference>
<evidence type="ECO:0000313" key="2">
    <source>
        <dbReference type="Proteomes" id="UP000002484"/>
    </source>
</evidence>
<dbReference type="eggNOG" id="COG0346">
    <property type="taxonomic scope" value="Bacteria"/>
</dbReference>
<dbReference type="Proteomes" id="UP000002484">
    <property type="component" value="Chromosome"/>
</dbReference>
<accession>E3IUC8</accession>
<reference evidence="1 2" key="1">
    <citation type="submission" date="2010-10" db="EMBL/GenBank/DDBJ databases">
        <title>Complete sequence of Frankia sp. EuI1c.</title>
        <authorList>
            <consortium name="US DOE Joint Genome Institute"/>
            <person name="Lucas S."/>
            <person name="Copeland A."/>
            <person name="Lapidus A."/>
            <person name="Cheng J.-F."/>
            <person name="Bruce D."/>
            <person name="Goodwin L."/>
            <person name="Pitluck S."/>
            <person name="Chertkov O."/>
            <person name="Detter J.C."/>
            <person name="Han C."/>
            <person name="Tapia R."/>
            <person name="Land M."/>
            <person name="Hauser L."/>
            <person name="Jeffries C."/>
            <person name="Kyrpides N."/>
            <person name="Ivanova N."/>
            <person name="Mikhailova N."/>
            <person name="Beauchemin N."/>
            <person name="Sen A."/>
            <person name="Sur S.A."/>
            <person name="Gtari M."/>
            <person name="Wall L."/>
            <person name="Tisa L."/>
            <person name="Woyke T."/>
        </authorList>
    </citation>
    <scope>NUCLEOTIDE SEQUENCE [LARGE SCALE GENOMIC DNA]</scope>
    <source>
        <strain evidence="2">DSM 45817 / CECT 9037 / EuI1c</strain>
    </source>
</reference>
<dbReference type="KEGG" id="fri:FraEuI1c_4471"/>
<organism evidence="1 2">
    <name type="scientific">Pseudofrankia inefficax (strain DSM 45817 / CECT 9037 / DDB 130130 / EuI1c)</name>
    <name type="common">Frankia inefficax</name>
    <dbReference type="NCBI Taxonomy" id="298654"/>
    <lineage>
        <taxon>Bacteria</taxon>
        <taxon>Bacillati</taxon>
        <taxon>Actinomycetota</taxon>
        <taxon>Actinomycetes</taxon>
        <taxon>Frankiales</taxon>
        <taxon>Frankiaceae</taxon>
        <taxon>Pseudofrankia</taxon>
    </lineage>
</organism>
<gene>
    <name evidence="1" type="ordered locus">FraEuI1c_4471</name>
</gene>